<keyword evidence="4" id="KW-0238">DNA-binding</keyword>
<accession>A0A6G0Y4V8</accession>
<dbReference type="Proteomes" id="UP000478052">
    <property type="component" value="Unassembled WGS sequence"/>
</dbReference>
<keyword evidence="2" id="KW-0863">Zinc-finger</keyword>
<organism evidence="6 7">
    <name type="scientific">Aphis craccivora</name>
    <name type="common">Cowpea aphid</name>
    <dbReference type="NCBI Taxonomy" id="307492"/>
    <lineage>
        <taxon>Eukaryota</taxon>
        <taxon>Metazoa</taxon>
        <taxon>Ecdysozoa</taxon>
        <taxon>Arthropoda</taxon>
        <taxon>Hexapoda</taxon>
        <taxon>Insecta</taxon>
        <taxon>Pterygota</taxon>
        <taxon>Neoptera</taxon>
        <taxon>Paraneoptera</taxon>
        <taxon>Hemiptera</taxon>
        <taxon>Sternorrhyncha</taxon>
        <taxon>Aphidomorpha</taxon>
        <taxon>Aphidoidea</taxon>
        <taxon>Aphididae</taxon>
        <taxon>Aphidini</taxon>
        <taxon>Aphis</taxon>
        <taxon>Aphis</taxon>
    </lineage>
</organism>
<feature type="domain" description="THAP-type" evidence="5">
    <location>
        <begin position="6"/>
        <end position="49"/>
    </location>
</feature>
<evidence type="ECO:0000256" key="1">
    <source>
        <dbReference type="ARBA" id="ARBA00022723"/>
    </source>
</evidence>
<feature type="non-terminal residue" evidence="6">
    <location>
        <position position="64"/>
    </location>
</feature>
<evidence type="ECO:0000256" key="2">
    <source>
        <dbReference type="ARBA" id="ARBA00022771"/>
    </source>
</evidence>
<dbReference type="AlphaFoldDB" id="A0A6G0Y4V8"/>
<keyword evidence="1" id="KW-0479">Metal-binding</keyword>
<evidence type="ECO:0000259" key="5">
    <source>
        <dbReference type="Pfam" id="PF05485"/>
    </source>
</evidence>
<keyword evidence="3" id="KW-0862">Zinc</keyword>
<evidence type="ECO:0000256" key="3">
    <source>
        <dbReference type="ARBA" id="ARBA00022833"/>
    </source>
</evidence>
<evidence type="ECO:0000313" key="6">
    <source>
        <dbReference type="EMBL" id="KAF0749357.1"/>
    </source>
</evidence>
<proteinExistence type="predicted"/>
<comment type="caution">
    <text evidence="6">The sequence shown here is derived from an EMBL/GenBank/DDBJ whole genome shotgun (WGS) entry which is preliminary data.</text>
</comment>
<evidence type="ECO:0000256" key="4">
    <source>
        <dbReference type="ARBA" id="ARBA00023125"/>
    </source>
</evidence>
<dbReference type="EMBL" id="VUJU01006131">
    <property type="protein sequence ID" value="KAF0749357.1"/>
    <property type="molecule type" value="Genomic_DNA"/>
</dbReference>
<dbReference type="InterPro" id="IPR006612">
    <property type="entry name" value="THAP_Znf"/>
</dbReference>
<dbReference type="InterPro" id="IPR038441">
    <property type="entry name" value="THAP_Znf_sf"/>
</dbReference>
<dbReference type="Pfam" id="PF05485">
    <property type="entry name" value="THAP"/>
    <property type="match status" value="1"/>
</dbReference>
<dbReference type="GO" id="GO:0003677">
    <property type="term" value="F:DNA binding"/>
    <property type="evidence" value="ECO:0007669"/>
    <property type="project" value="UniProtKB-KW"/>
</dbReference>
<dbReference type="GO" id="GO:0008270">
    <property type="term" value="F:zinc ion binding"/>
    <property type="evidence" value="ECO:0007669"/>
    <property type="project" value="UniProtKB-KW"/>
</dbReference>
<dbReference type="Gene3D" id="6.20.210.20">
    <property type="entry name" value="THAP domain"/>
    <property type="match status" value="1"/>
</dbReference>
<gene>
    <name evidence="6" type="ORF">FWK35_00027648</name>
</gene>
<evidence type="ECO:0000313" key="7">
    <source>
        <dbReference type="Proteomes" id="UP000478052"/>
    </source>
</evidence>
<protein>
    <submittedName>
        <fullName evidence="6">52 kDa repressor of the inhibitor of the protein kinase-like</fullName>
    </submittedName>
</protein>
<sequence>MTCCIKRPHEISKVTFGIPKDEEEKKWEVALGVVFKKSNRVCSNHFYKEDINSVWTSGSTNPLT</sequence>
<name>A0A6G0Y4V8_APHCR</name>
<keyword evidence="7" id="KW-1185">Reference proteome</keyword>
<reference evidence="6 7" key="1">
    <citation type="submission" date="2019-08" db="EMBL/GenBank/DDBJ databases">
        <title>Whole genome of Aphis craccivora.</title>
        <authorList>
            <person name="Voronova N.V."/>
            <person name="Shulinski R.S."/>
            <person name="Bandarenka Y.V."/>
            <person name="Zhorov D.G."/>
            <person name="Warner D."/>
        </authorList>
    </citation>
    <scope>NUCLEOTIDE SEQUENCE [LARGE SCALE GENOMIC DNA]</scope>
    <source>
        <strain evidence="6">180601</strain>
        <tissue evidence="6">Whole Body</tissue>
    </source>
</reference>